<reference evidence="3 4" key="1">
    <citation type="journal article" date="2019" name="Int. J. Syst. Evol. Microbiol.">
        <title>Faecalibacillus intestinalis gen. nov., sp. nov. and Faecalibacillus faecis sp. nov., isolated from human faeces.</title>
        <authorList>
            <person name="Seo B."/>
            <person name="Jeon K."/>
            <person name="Baek I."/>
            <person name="Lee Y.M."/>
            <person name="Baek K."/>
            <person name="Ko G."/>
        </authorList>
    </citation>
    <scope>NUCLEOTIDE SEQUENCE [LARGE SCALE GENOMIC DNA]</scope>
    <source>
        <strain evidence="3 4">SNUG30099</strain>
    </source>
</reference>
<gene>
    <name evidence="3" type="ORF">C7U54_10780</name>
    <name evidence="2" type="ORF">Fi14EGH31_04560</name>
</gene>
<evidence type="ECO:0000313" key="5">
    <source>
        <dbReference type="Proteomes" id="UP000593842"/>
    </source>
</evidence>
<dbReference type="Proteomes" id="UP000240974">
    <property type="component" value="Unassembled WGS sequence"/>
</dbReference>
<evidence type="ECO:0000313" key="2">
    <source>
        <dbReference type="EMBL" id="BCL56744.1"/>
    </source>
</evidence>
<dbReference type="PANTHER" id="PTHR43031:SF1">
    <property type="entry name" value="PYRIDINE NUCLEOTIDE-DISULPHIDE OXIDOREDUCTASE"/>
    <property type="match status" value="1"/>
</dbReference>
<name>A0A2T3FWF4_9FIRM</name>
<dbReference type="AlphaFoldDB" id="A0A2T3FWF4"/>
<dbReference type="CDD" id="cd00158">
    <property type="entry name" value="RHOD"/>
    <property type="match status" value="1"/>
</dbReference>
<accession>A0A2T3FWF4</accession>
<proteinExistence type="predicted"/>
<dbReference type="GeneID" id="70578882"/>
<dbReference type="EMBL" id="AP024085">
    <property type="protein sequence ID" value="BCL56744.1"/>
    <property type="molecule type" value="Genomic_DNA"/>
</dbReference>
<protein>
    <submittedName>
        <fullName evidence="3">Rhodanese-like domain-containing protein</fullName>
    </submittedName>
</protein>
<dbReference type="EMBL" id="PYLQ01000017">
    <property type="protein sequence ID" value="PST39590.1"/>
    <property type="molecule type" value="Genomic_DNA"/>
</dbReference>
<dbReference type="InterPro" id="IPR001763">
    <property type="entry name" value="Rhodanese-like_dom"/>
</dbReference>
<dbReference type="Gene3D" id="3.40.250.10">
    <property type="entry name" value="Rhodanese-like domain"/>
    <property type="match status" value="1"/>
</dbReference>
<dbReference type="InterPro" id="IPR036873">
    <property type="entry name" value="Rhodanese-like_dom_sf"/>
</dbReference>
<evidence type="ECO:0000313" key="4">
    <source>
        <dbReference type="Proteomes" id="UP000240974"/>
    </source>
</evidence>
<evidence type="ECO:0000259" key="1">
    <source>
        <dbReference type="PROSITE" id="PS50206"/>
    </source>
</evidence>
<dbReference type="RefSeq" id="WP_022002407.1">
    <property type="nucleotide sequence ID" value="NZ_AP024085.1"/>
</dbReference>
<feature type="domain" description="Rhodanese" evidence="1">
    <location>
        <begin position="16"/>
        <end position="99"/>
    </location>
</feature>
<dbReference type="Proteomes" id="UP000593842">
    <property type="component" value="Chromosome"/>
</dbReference>
<sequence length="99" mass="11687">MKNTNVIPIQKIPSMLENDYQFVDLRDPYEYKKVHLTKFTNIPYEKFNLNQYYFSKKEPLILICYSGAKSKKLADDLCQQGYDAYSIEGGFYSILHQKT</sequence>
<evidence type="ECO:0000313" key="3">
    <source>
        <dbReference type="EMBL" id="PST39590.1"/>
    </source>
</evidence>
<keyword evidence="4" id="KW-1185">Reference proteome</keyword>
<reference evidence="5" key="3">
    <citation type="submission" date="2020-09" db="EMBL/GenBank/DDBJ databases">
        <title>Complete genome sequencing of Faecalibacillus intestinalis strain 14EGH31.</title>
        <authorList>
            <person name="Sakamoto M."/>
            <person name="Murakami T."/>
            <person name="Mori H."/>
        </authorList>
    </citation>
    <scope>NUCLEOTIDE SEQUENCE [LARGE SCALE GENOMIC DNA]</scope>
    <source>
        <strain evidence="5">14EGH31</strain>
    </source>
</reference>
<dbReference type="Pfam" id="PF00581">
    <property type="entry name" value="Rhodanese"/>
    <property type="match status" value="1"/>
</dbReference>
<reference evidence="2" key="2">
    <citation type="journal article" date="2020" name="Microbiol. Resour. Announc.">
        <title>Complete Genome Sequence of Faecalibacillus intestinalis JCM 34082, Isolated from Feces from a Healthy Japanese Female.</title>
        <authorList>
            <person name="Sakamoto M."/>
            <person name="Ikeyama N."/>
            <person name="Toyoda A."/>
            <person name="Murakami T."/>
            <person name="Mori H."/>
            <person name="Ohkuma M."/>
        </authorList>
    </citation>
    <scope>NUCLEOTIDE SEQUENCE</scope>
    <source>
        <strain evidence="2">14EGH31</strain>
    </source>
</reference>
<dbReference type="PROSITE" id="PS50206">
    <property type="entry name" value="RHODANESE_3"/>
    <property type="match status" value="1"/>
</dbReference>
<dbReference type="PANTHER" id="PTHR43031">
    <property type="entry name" value="FAD-DEPENDENT OXIDOREDUCTASE"/>
    <property type="match status" value="1"/>
</dbReference>
<dbReference type="KEGG" id="fit:Fi14EGH31_04560"/>
<dbReference type="SUPFAM" id="SSF52821">
    <property type="entry name" value="Rhodanese/Cell cycle control phosphatase"/>
    <property type="match status" value="1"/>
</dbReference>
<dbReference type="InterPro" id="IPR050229">
    <property type="entry name" value="GlpE_sulfurtransferase"/>
</dbReference>
<organism evidence="3 4">
    <name type="scientific">Faecalibacillus intestinalis</name>
    <dbReference type="NCBI Taxonomy" id="1982626"/>
    <lineage>
        <taxon>Bacteria</taxon>
        <taxon>Bacillati</taxon>
        <taxon>Bacillota</taxon>
        <taxon>Erysipelotrichia</taxon>
        <taxon>Erysipelotrichales</taxon>
        <taxon>Coprobacillaceae</taxon>
        <taxon>Faecalibacillus</taxon>
    </lineage>
</organism>